<evidence type="ECO:0000256" key="9">
    <source>
        <dbReference type="ARBA" id="ARBA00022499"/>
    </source>
</evidence>
<evidence type="ECO:0000256" key="1">
    <source>
        <dbReference type="ARBA" id="ARBA00001933"/>
    </source>
</evidence>
<dbReference type="GO" id="GO:0019343">
    <property type="term" value="P:cysteine biosynthetic process via cystathionine"/>
    <property type="evidence" value="ECO:0007669"/>
    <property type="project" value="UniProtKB-UniRule"/>
</dbReference>
<dbReference type="InterPro" id="IPR000644">
    <property type="entry name" value="CBS_dom"/>
</dbReference>
<dbReference type="FunFam" id="3.40.50.1100:FF:000003">
    <property type="entry name" value="Cystathionine beta-synthase"/>
    <property type="match status" value="1"/>
</dbReference>
<proteinExistence type="inferred from homology"/>
<keyword evidence="19" id="KW-0539">Nucleus</keyword>
<dbReference type="GO" id="GO:0050667">
    <property type="term" value="P:homocysteine metabolic process"/>
    <property type="evidence" value="ECO:0007669"/>
    <property type="project" value="UniProtKB-ARBA"/>
</dbReference>
<evidence type="ECO:0000256" key="20">
    <source>
        <dbReference type="ARBA" id="ARBA00026192"/>
    </source>
</evidence>
<dbReference type="InterPro" id="IPR036052">
    <property type="entry name" value="TrpB-like_PALP_sf"/>
</dbReference>
<evidence type="ECO:0000256" key="13">
    <source>
        <dbReference type="ARBA" id="ARBA00022723"/>
    </source>
</evidence>
<dbReference type="GO" id="GO:0005634">
    <property type="term" value="C:nucleus"/>
    <property type="evidence" value="ECO:0007669"/>
    <property type="project" value="UniProtKB-SubCell"/>
</dbReference>
<dbReference type="InterPro" id="IPR046342">
    <property type="entry name" value="CBS_dom_sf"/>
</dbReference>
<evidence type="ECO:0000256" key="18">
    <source>
        <dbReference type="ARBA" id="ARBA00023239"/>
    </source>
</evidence>
<dbReference type="NCBIfam" id="TIGR01137">
    <property type="entry name" value="cysta_beta"/>
    <property type="match status" value="1"/>
</dbReference>
<feature type="compositionally biased region" description="Basic and acidic residues" evidence="25">
    <location>
        <begin position="509"/>
        <end position="530"/>
    </location>
</feature>
<evidence type="ECO:0000256" key="17">
    <source>
        <dbReference type="ARBA" id="ARBA00023122"/>
    </source>
</evidence>
<evidence type="ECO:0000256" key="14">
    <source>
        <dbReference type="ARBA" id="ARBA00022843"/>
    </source>
</evidence>
<evidence type="ECO:0000256" key="22">
    <source>
        <dbReference type="ARBA" id="ARBA00047490"/>
    </source>
</evidence>
<dbReference type="GO" id="GO:0004122">
    <property type="term" value="F:cystathionine beta-synthase activity"/>
    <property type="evidence" value="ECO:0007669"/>
    <property type="project" value="UniProtKB-UniRule"/>
</dbReference>
<comment type="catalytic activity">
    <reaction evidence="22 24">
        <text>L-homocysteine + L-serine = L,L-cystathionine + H2O</text>
        <dbReference type="Rhea" id="RHEA:10112"/>
        <dbReference type="ChEBI" id="CHEBI:15377"/>
        <dbReference type="ChEBI" id="CHEBI:33384"/>
        <dbReference type="ChEBI" id="CHEBI:58161"/>
        <dbReference type="ChEBI" id="CHEBI:58199"/>
        <dbReference type="EC" id="4.2.1.22"/>
    </reaction>
</comment>
<evidence type="ECO:0000259" key="26">
    <source>
        <dbReference type="PROSITE" id="PS51371"/>
    </source>
</evidence>
<comment type="subcellular location">
    <subcellularLocation>
        <location evidence="3">Cytoplasm</location>
    </subcellularLocation>
    <subcellularLocation>
        <location evidence="2">Nucleus</location>
    </subcellularLocation>
</comment>
<sequence length="530" mass="58767">MSTNSKPCQWAKVALQGIELEDPHPHTLLKEPIVPAKDSILDCIGNTPLVRLRRIEQAENLSFEVYAKCEFMNAGGSVKDRIGIRMVEDAEKKGLIKPGYTLIEPTSGNTGIGIALAAAVKGYNCIITMPEKMSEEKVNILKALGAEIVRTPTEAAYNSPESHIQVAQRLNKEIPNSFILDQYSNPSNPLAHYDGTAEEIIQQIDRVDILVAGAGTGGTISGIGRKLRERYKKHVQIVGVDPVGSILAQPDSLNTEICSYKIEGIGYDFIPRVLDRSIIDIWVKTNDHESFQAARRLIREEGLLVGGSSGSCLAGLLKIAKDIPPSKKVVLILPDSSRNYMSKFISDDWMEQNGFLERPSPLEHETWAYLPVTALPLQEPVTILGNVSCEEAVSILSSTSFDQLPVLDEKGNILGMVTQGNLISQLMSRRVRNQDPVWKAAYKQFREVRPSTTLAQLSRIFRYDHYALIVSTQKCYESAGSLTEKKIVSGIVTQIDLLEFLVHQHSSHHGTEQNGREHFPNDEGKWNSMK</sequence>
<dbReference type="Pfam" id="PF00571">
    <property type="entry name" value="CBS"/>
    <property type="match status" value="1"/>
</dbReference>
<organism evidence="27 28">
    <name type="scientific">Galdieria partita</name>
    <dbReference type="NCBI Taxonomy" id="83374"/>
    <lineage>
        <taxon>Eukaryota</taxon>
        <taxon>Rhodophyta</taxon>
        <taxon>Bangiophyceae</taxon>
        <taxon>Galdieriales</taxon>
        <taxon>Galdieriaceae</taxon>
        <taxon>Galdieria</taxon>
    </lineage>
</organism>
<reference evidence="27" key="2">
    <citation type="submission" date="2022-01" db="EMBL/GenBank/DDBJ databases">
        <authorList>
            <person name="Hirooka S."/>
            <person name="Miyagishima S.Y."/>
        </authorList>
    </citation>
    <scope>NUCLEOTIDE SEQUENCE</scope>
    <source>
        <strain evidence="27">NBRC 102759</strain>
    </source>
</reference>
<dbReference type="FunFam" id="3.10.580.10:FF:000014">
    <property type="entry name" value="Cystathionine beta-synthase"/>
    <property type="match status" value="1"/>
</dbReference>
<keyword evidence="18 24" id="KW-0456">Lyase</keyword>
<evidence type="ECO:0000256" key="25">
    <source>
        <dbReference type="SAM" id="MobiDB-lite"/>
    </source>
</evidence>
<dbReference type="SMART" id="SM00116">
    <property type="entry name" value="CBS"/>
    <property type="match status" value="2"/>
</dbReference>
<dbReference type="CDD" id="cd01561">
    <property type="entry name" value="CBS_like"/>
    <property type="match status" value="1"/>
</dbReference>
<evidence type="ECO:0000256" key="6">
    <source>
        <dbReference type="ARBA" id="ARBA00011881"/>
    </source>
</evidence>
<evidence type="ECO:0000256" key="16">
    <source>
        <dbReference type="ARBA" id="ARBA00023004"/>
    </source>
</evidence>
<dbReference type="EC" id="4.2.1.22" evidence="7 24"/>
<dbReference type="PANTHER" id="PTHR10314">
    <property type="entry name" value="CYSTATHIONINE BETA-SYNTHASE"/>
    <property type="match status" value="1"/>
</dbReference>
<keyword evidence="15 24" id="KW-0663">Pyridoxal phosphate</keyword>
<dbReference type="SUPFAM" id="SSF54631">
    <property type="entry name" value="CBS-domain pair"/>
    <property type="match status" value="1"/>
</dbReference>
<evidence type="ECO:0000256" key="5">
    <source>
        <dbReference type="ARBA" id="ARBA00007103"/>
    </source>
</evidence>
<dbReference type="GO" id="GO:0006535">
    <property type="term" value="P:cysteine biosynthetic process from serine"/>
    <property type="evidence" value="ECO:0007669"/>
    <property type="project" value="UniProtKB-UniRule"/>
</dbReference>
<dbReference type="InterPro" id="IPR046353">
    <property type="entry name" value="CBS_C"/>
</dbReference>
<evidence type="ECO:0000256" key="23">
    <source>
        <dbReference type="PROSITE-ProRule" id="PRU00703"/>
    </source>
</evidence>
<dbReference type="OrthoDB" id="728at2759"/>
<dbReference type="InterPro" id="IPR005857">
    <property type="entry name" value="Cysta_beta_synth"/>
</dbReference>
<feature type="domain" description="CBS" evidence="26">
    <location>
        <begin position="374"/>
        <end position="436"/>
    </location>
</feature>
<dbReference type="SUPFAM" id="SSF53686">
    <property type="entry name" value="Tryptophan synthase beta subunit-like PLP-dependent enzymes"/>
    <property type="match status" value="1"/>
</dbReference>
<keyword evidence="8" id="KW-0963">Cytoplasm</keyword>
<keyword evidence="12" id="KW-0349">Heme</keyword>
<dbReference type="PROSITE" id="PS51371">
    <property type="entry name" value="CBS"/>
    <property type="match status" value="1"/>
</dbReference>
<keyword evidence="24" id="KW-0198">Cysteine biosynthesis</keyword>
<evidence type="ECO:0000256" key="24">
    <source>
        <dbReference type="RuleBase" id="RU361204"/>
    </source>
</evidence>
<evidence type="ECO:0000256" key="11">
    <source>
        <dbReference type="ARBA" id="ARBA00022605"/>
    </source>
</evidence>
<evidence type="ECO:0000256" key="12">
    <source>
        <dbReference type="ARBA" id="ARBA00022617"/>
    </source>
</evidence>
<dbReference type="Gene3D" id="3.40.50.1100">
    <property type="match status" value="2"/>
</dbReference>
<comment type="caution">
    <text evidence="27">The sequence shown here is derived from an EMBL/GenBank/DDBJ whole genome shotgun (WGS) entry which is preliminary data.</text>
</comment>
<keyword evidence="10" id="KW-0597">Phosphoprotein</keyword>
<dbReference type="InterPro" id="IPR050214">
    <property type="entry name" value="Cys_Synth/Cystath_Beta-Synth"/>
</dbReference>
<keyword evidence="13" id="KW-0479">Metal-binding</keyword>
<keyword evidence="28" id="KW-1185">Reference proteome</keyword>
<dbReference type="GO" id="GO:0005737">
    <property type="term" value="C:cytoplasm"/>
    <property type="evidence" value="ECO:0007669"/>
    <property type="project" value="UniProtKB-SubCell"/>
</dbReference>
<comment type="function">
    <text evidence="21">Hydro-lyase catalyzing the first step of the transsulfuration pathway, where the hydroxyl group of L-serine is displaced by L-homocysteine in a beta-replacement reaction to form L-cystathionine, the precursor of L-cysteine. This catabolic route allows the elimination of L-methionine and the toxic metabolite L-homocysteine. Also involved in the production of hydrogen sulfide, a gasotransmitter with signaling and cytoprotective effects on neurons.</text>
</comment>
<comment type="pathway">
    <text evidence="4">Amino-acid biosynthesis; L-cysteine biosynthesis; L-cysteine from L-homocysteine and L-serine: step 1/2.</text>
</comment>
<dbReference type="InterPro" id="IPR001216">
    <property type="entry name" value="P-phosphate_BS"/>
</dbReference>
<keyword evidence="11 24" id="KW-0028">Amino-acid biosynthesis</keyword>
<accession>A0A9C7PWJ5</accession>
<comment type="similarity">
    <text evidence="5 24">Belongs to the cysteine synthase/cystathionine beta-synthase family.</text>
</comment>
<evidence type="ECO:0000256" key="4">
    <source>
        <dbReference type="ARBA" id="ARBA00005003"/>
    </source>
</evidence>
<evidence type="ECO:0000256" key="2">
    <source>
        <dbReference type="ARBA" id="ARBA00004123"/>
    </source>
</evidence>
<dbReference type="GO" id="GO:0046872">
    <property type="term" value="F:metal ion binding"/>
    <property type="evidence" value="ECO:0007669"/>
    <property type="project" value="UniProtKB-KW"/>
</dbReference>
<dbReference type="PROSITE" id="PS00901">
    <property type="entry name" value="CYS_SYNTHASE"/>
    <property type="match status" value="1"/>
</dbReference>
<comment type="subunit">
    <text evidence="6">Homotetramer.</text>
</comment>
<evidence type="ECO:0000313" key="27">
    <source>
        <dbReference type="EMBL" id="GJQ11715.1"/>
    </source>
</evidence>
<evidence type="ECO:0000256" key="15">
    <source>
        <dbReference type="ARBA" id="ARBA00022898"/>
    </source>
</evidence>
<evidence type="ECO:0000256" key="8">
    <source>
        <dbReference type="ARBA" id="ARBA00022490"/>
    </source>
</evidence>
<dbReference type="FunFam" id="3.40.50.1100:FF:000118">
    <property type="entry name" value="Related to CYS4-cystathionine beta-synthase"/>
    <property type="match status" value="1"/>
</dbReference>
<keyword evidence="9" id="KW-1017">Isopeptide bond</keyword>
<dbReference type="EMBL" id="BQMJ01000026">
    <property type="protein sequence ID" value="GJQ11715.1"/>
    <property type="molecule type" value="Genomic_DNA"/>
</dbReference>
<evidence type="ECO:0000313" key="28">
    <source>
        <dbReference type="Proteomes" id="UP001061958"/>
    </source>
</evidence>
<comment type="cofactor">
    <cofactor evidence="1 24">
        <name>pyridoxal 5'-phosphate</name>
        <dbReference type="ChEBI" id="CHEBI:597326"/>
    </cofactor>
</comment>
<dbReference type="Gene3D" id="3.10.580.10">
    <property type="entry name" value="CBS-domain"/>
    <property type="match status" value="1"/>
</dbReference>
<evidence type="ECO:0000256" key="10">
    <source>
        <dbReference type="ARBA" id="ARBA00022553"/>
    </source>
</evidence>
<dbReference type="Pfam" id="PF00291">
    <property type="entry name" value="PALP"/>
    <property type="match status" value="1"/>
</dbReference>
<dbReference type="CDD" id="cd04608">
    <property type="entry name" value="CBS_pair_CBS"/>
    <property type="match status" value="1"/>
</dbReference>
<keyword evidence="16" id="KW-0408">Iron</keyword>
<evidence type="ECO:0000256" key="3">
    <source>
        <dbReference type="ARBA" id="ARBA00004496"/>
    </source>
</evidence>
<protein>
    <recommendedName>
        <fullName evidence="20 24">Cystathionine beta-synthase</fullName>
        <ecNumber evidence="7 24">4.2.1.22</ecNumber>
    </recommendedName>
</protein>
<feature type="region of interest" description="Disordered" evidence="25">
    <location>
        <begin position="508"/>
        <end position="530"/>
    </location>
</feature>
<dbReference type="Proteomes" id="UP001061958">
    <property type="component" value="Unassembled WGS sequence"/>
</dbReference>
<evidence type="ECO:0000256" key="7">
    <source>
        <dbReference type="ARBA" id="ARBA00012041"/>
    </source>
</evidence>
<evidence type="ECO:0000256" key="19">
    <source>
        <dbReference type="ARBA" id="ARBA00023242"/>
    </source>
</evidence>
<keyword evidence="17 23" id="KW-0129">CBS domain</keyword>
<evidence type="ECO:0000256" key="21">
    <source>
        <dbReference type="ARBA" id="ARBA00045425"/>
    </source>
</evidence>
<dbReference type="InterPro" id="IPR001926">
    <property type="entry name" value="TrpB-like_PALP"/>
</dbReference>
<keyword evidence="14" id="KW-0832">Ubl conjugation</keyword>
<dbReference type="AlphaFoldDB" id="A0A9C7PWJ5"/>
<name>A0A9C7PWJ5_9RHOD</name>
<gene>
    <name evidence="27" type="ORF">GpartN1_g3506.t1</name>
</gene>
<reference evidence="27" key="1">
    <citation type="journal article" date="2022" name="Proc. Natl. Acad. Sci. U.S.A.">
        <title>Life cycle and functional genomics of the unicellular red alga Galdieria for elucidating algal and plant evolution and industrial use.</title>
        <authorList>
            <person name="Hirooka S."/>
            <person name="Itabashi T."/>
            <person name="Ichinose T.M."/>
            <person name="Onuma R."/>
            <person name="Fujiwara T."/>
            <person name="Yamashita S."/>
            <person name="Jong L.W."/>
            <person name="Tomita R."/>
            <person name="Iwane A.H."/>
            <person name="Miyagishima S.Y."/>
        </authorList>
    </citation>
    <scope>NUCLEOTIDE SEQUENCE</scope>
    <source>
        <strain evidence="27">NBRC 102759</strain>
    </source>
</reference>